<keyword evidence="7 8" id="KW-0472">Membrane</keyword>
<evidence type="ECO:0000256" key="3">
    <source>
        <dbReference type="ARBA" id="ARBA00022670"/>
    </source>
</evidence>
<comment type="caution">
    <text evidence="9">The sequence shown here is derived from an EMBL/GenBank/DDBJ whole genome shotgun (WGS) entry which is preliminary data.</text>
</comment>
<gene>
    <name evidence="9" type="ORF">EV214_11325</name>
</gene>
<keyword evidence="5" id="KW-0378">Hydrolase</keyword>
<reference evidence="9 10" key="1">
    <citation type="submission" date="2019-03" db="EMBL/GenBank/DDBJ databases">
        <title>Genomic Encyclopedia of Type Strains, Phase IV (KMG-IV): sequencing the most valuable type-strain genomes for metagenomic binning, comparative biology and taxonomic classification.</title>
        <authorList>
            <person name="Goeker M."/>
        </authorList>
    </citation>
    <scope>NUCLEOTIDE SEQUENCE [LARGE SCALE GENOMIC DNA]</scope>
    <source>
        <strain evidence="9 10">DSM 102940</strain>
    </source>
</reference>
<proteinExistence type="predicted"/>
<accession>A0A4V2SB74</accession>
<name>A0A4V2SB74_9FIRM</name>
<keyword evidence="4 8" id="KW-0812">Transmembrane</keyword>
<evidence type="ECO:0000256" key="5">
    <source>
        <dbReference type="ARBA" id="ARBA00022801"/>
    </source>
</evidence>
<dbReference type="GO" id="GO:0009372">
    <property type="term" value="P:quorum sensing"/>
    <property type="evidence" value="ECO:0007669"/>
    <property type="project" value="UniProtKB-KW"/>
</dbReference>
<evidence type="ECO:0000256" key="6">
    <source>
        <dbReference type="ARBA" id="ARBA00022989"/>
    </source>
</evidence>
<feature type="transmembrane region" description="Helical" evidence="8">
    <location>
        <begin position="105"/>
        <end position="124"/>
    </location>
</feature>
<keyword evidence="1" id="KW-1003">Cell membrane</keyword>
<feature type="transmembrane region" description="Helical" evidence="8">
    <location>
        <begin position="144"/>
        <end position="163"/>
    </location>
</feature>
<sequence length="206" mass="23542">MEECIGKILSFYKKHLEIDENKEAILKYSLQITISTIFSFGLALIVAWPLGIVAYVFMMMMTNATLRFFSGGAHCESMRNCTIYGMVLCNIAGLLTENMEPDKNILYIAFGIFLFSVWAIQKYAPSDTPQKPITSKKKRKKLKIRAFIFVCAWNFCVINYYIIFHKVHPMMLASALGILSQSFSITQKGYQFAHGIDRLFNKILGE</sequence>
<keyword evidence="3" id="KW-0645">Protease</keyword>
<dbReference type="GO" id="GO:0006508">
    <property type="term" value="P:proteolysis"/>
    <property type="evidence" value="ECO:0007669"/>
    <property type="project" value="UniProtKB-KW"/>
</dbReference>
<dbReference type="Proteomes" id="UP000294919">
    <property type="component" value="Unassembled WGS sequence"/>
</dbReference>
<dbReference type="SMART" id="SM00793">
    <property type="entry name" value="AgrB"/>
    <property type="match status" value="1"/>
</dbReference>
<keyword evidence="10" id="KW-1185">Reference proteome</keyword>
<evidence type="ECO:0000256" key="8">
    <source>
        <dbReference type="SAM" id="Phobius"/>
    </source>
</evidence>
<evidence type="ECO:0000313" key="9">
    <source>
        <dbReference type="EMBL" id="TCO74380.1"/>
    </source>
</evidence>
<dbReference type="RefSeq" id="WP_165916331.1">
    <property type="nucleotide sequence ID" value="NZ_SLWV01000013.1"/>
</dbReference>
<organism evidence="9 10">
    <name type="scientific">Marinisporobacter balticus</name>
    <dbReference type="NCBI Taxonomy" id="2018667"/>
    <lineage>
        <taxon>Bacteria</taxon>
        <taxon>Bacillati</taxon>
        <taxon>Bacillota</taxon>
        <taxon>Clostridia</taxon>
        <taxon>Peptostreptococcales</taxon>
        <taxon>Thermotaleaceae</taxon>
        <taxon>Marinisporobacter</taxon>
    </lineage>
</organism>
<dbReference type="EMBL" id="SLWV01000013">
    <property type="protein sequence ID" value="TCO74380.1"/>
    <property type="molecule type" value="Genomic_DNA"/>
</dbReference>
<dbReference type="InterPro" id="IPR006741">
    <property type="entry name" value="AgrB"/>
</dbReference>
<evidence type="ECO:0000313" key="10">
    <source>
        <dbReference type="Proteomes" id="UP000294919"/>
    </source>
</evidence>
<evidence type="ECO:0000256" key="4">
    <source>
        <dbReference type="ARBA" id="ARBA00022692"/>
    </source>
</evidence>
<feature type="transmembrane region" description="Helical" evidence="8">
    <location>
        <begin position="37"/>
        <end position="60"/>
    </location>
</feature>
<evidence type="ECO:0000256" key="7">
    <source>
        <dbReference type="ARBA" id="ARBA00023136"/>
    </source>
</evidence>
<dbReference type="Pfam" id="PF04647">
    <property type="entry name" value="AgrB"/>
    <property type="match status" value="1"/>
</dbReference>
<keyword evidence="2" id="KW-0673">Quorum sensing</keyword>
<evidence type="ECO:0000256" key="1">
    <source>
        <dbReference type="ARBA" id="ARBA00022475"/>
    </source>
</evidence>
<dbReference type="AlphaFoldDB" id="A0A4V2SB74"/>
<keyword evidence="6 8" id="KW-1133">Transmembrane helix</keyword>
<evidence type="ECO:0000256" key="2">
    <source>
        <dbReference type="ARBA" id="ARBA00022654"/>
    </source>
</evidence>
<protein>
    <submittedName>
        <fullName evidence="9">Accessory gene regulator B</fullName>
    </submittedName>
</protein>
<dbReference type="GO" id="GO:0016020">
    <property type="term" value="C:membrane"/>
    <property type="evidence" value="ECO:0007669"/>
    <property type="project" value="InterPro"/>
</dbReference>
<dbReference type="GO" id="GO:0008233">
    <property type="term" value="F:peptidase activity"/>
    <property type="evidence" value="ECO:0007669"/>
    <property type="project" value="UniProtKB-KW"/>
</dbReference>